<gene>
    <name evidence="2" type="ORF">H6A19_15265</name>
</gene>
<name>A0ABS2FJC9_9CLOT</name>
<feature type="non-terminal residue" evidence="2">
    <location>
        <position position="1"/>
    </location>
</feature>
<protein>
    <submittedName>
        <fullName evidence="2">Uncharacterized protein</fullName>
    </submittedName>
</protein>
<keyword evidence="3" id="KW-1185">Reference proteome</keyword>
<organism evidence="2 3">
    <name type="scientific">Clostridium saudiense</name>
    <dbReference type="NCBI Taxonomy" id="1414720"/>
    <lineage>
        <taxon>Bacteria</taxon>
        <taxon>Bacillati</taxon>
        <taxon>Bacillota</taxon>
        <taxon>Clostridia</taxon>
        <taxon>Eubacteriales</taxon>
        <taxon>Clostridiaceae</taxon>
        <taxon>Clostridium</taxon>
    </lineage>
</organism>
<dbReference type="Proteomes" id="UP000767334">
    <property type="component" value="Unassembled WGS sequence"/>
</dbReference>
<sequence length="50" mass="5691">YSAYPLAKQQFELEENKEFNLTQVIGLTNEDPVSEEQESGFAPLNDPRGF</sequence>
<reference evidence="2 3" key="1">
    <citation type="journal article" date="2021" name="Sci. Rep.">
        <title>The distribution of antibiotic resistance genes in chicken gut microbiota commensals.</title>
        <authorList>
            <person name="Juricova H."/>
            <person name="Matiasovicova J."/>
            <person name="Kubasova T."/>
            <person name="Cejkova D."/>
            <person name="Rychlik I."/>
        </authorList>
    </citation>
    <scope>NUCLEOTIDE SEQUENCE [LARGE SCALE GENOMIC DNA]</scope>
    <source>
        <strain evidence="2 3">An435</strain>
    </source>
</reference>
<evidence type="ECO:0000313" key="2">
    <source>
        <dbReference type="EMBL" id="MBM6820675.1"/>
    </source>
</evidence>
<feature type="region of interest" description="Disordered" evidence="1">
    <location>
        <begin position="29"/>
        <end position="50"/>
    </location>
</feature>
<accession>A0ABS2FJC9</accession>
<comment type="caution">
    <text evidence="2">The sequence shown here is derived from an EMBL/GenBank/DDBJ whole genome shotgun (WGS) entry which is preliminary data.</text>
</comment>
<evidence type="ECO:0000313" key="3">
    <source>
        <dbReference type="Proteomes" id="UP000767334"/>
    </source>
</evidence>
<evidence type="ECO:0000256" key="1">
    <source>
        <dbReference type="SAM" id="MobiDB-lite"/>
    </source>
</evidence>
<proteinExistence type="predicted"/>
<dbReference type="EMBL" id="JACJLL010000144">
    <property type="protein sequence ID" value="MBM6820675.1"/>
    <property type="molecule type" value="Genomic_DNA"/>
</dbReference>